<dbReference type="PIRSF" id="PIRSF006076">
    <property type="entry name" value="OM_assembly_OMP85"/>
    <property type="match status" value="1"/>
</dbReference>
<comment type="subcellular location">
    <subcellularLocation>
        <location evidence="1">Membrane</location>
    </subcellularLocation>
</comment>
<dbReference type="AlphaFoldDB" id="T1AWA8"/>
<feature type="domain" description="POTRA" evidence="8">
    <location>
        <begin position="23"/>
        <end position="90"/>
    </location>
</feature>
<feature type="domain" description="POTRA" evidence="8">
    <location>
        <begin position="91"/>
        <end position="171"/>
    </location>
</feature>
<dbReference type="PANTHER" id="PTHR12815">
    <property type="entry name" value="SORTING AND ASSEMBLY MACHINERY SAMM50 PROTEIN FAMILY MEMBER"/>
    <property type="match status" value="1"/>
</dbReference>
<name>T1AWA8_9ZZZZ</name>
<evidence type="ECO:0000259" key="8">
    <source>
        <dbReference type="PROSITE" id="PS51779"/>
    </source>
</evidence>
<evidence type="ECO:0000256" key="5">
    <source>
        <dbReference type="ARBA" id="ARBA00022737"/>
    </source>
</evidence>
<dbReference type="InterPro" id="IPR034746">
    <property type="entry name" value="POTRA"/>
</dbReference>
<keyword evidence="5" id="KW-0677">Repeat</keyword>
<keyword evidence="3" id="KW-0812">Transmembrane</keyword>
<feature type="domain" description="POTRA" evidence="8">
    <location>
        <begin position="265"/>
        <end position="343"/>
    </location>
</feature>
<gene>
    <name evidence="9" type="ORF">B2A_01794</name>
</gene>
<dbReference type="FunFam" id="3.10.20.310:FF:000015">
    <property type="entry name" value="Outer membrane protein assembly factor BamA"/>
    <property type="match status" value="1"/>
</dbReference>
<evidence type="ECO:0000256" key="1">
    <source>
        <dbReference type="ARBA" id="ARBA00004370"/>
    </source>
</evidence>
<dbReference type="NCBIfam" id="TIGR03303">
    <property type="entry name" value="OM_YaeT"/>
    <property type="match status" value="1"/>
</dbReference>
<keyword evidence="2" id="KW-1134">Transmembrane beta strand</keyword>
<proteinExistence type="inferred from homology"/>
<dbReference type="InterPro" id="IPR039910">
    <property type="entry name" value="D15-like"/>
</dbReference>
<evidence type="ECO:0000313" key="9">
    <source>
        <dbReference type="EMBL" id="EQD64916.1"/>
    </source>
</evidence>
<dbReference type="FunFam" id="3.10.20.310:FF:000001">
    <property type="entry name" value="Outer membrane protein assembly factor BamA"/>
    <property type="match status" value="1"/>
</dbReference>
<dbReference type="GO" id="GO:1990063">
    <property type="term" value="C:Bam protein complex"/>
    <property type="evidence" value="ECO:0007669"/>
    <property type="project" value="TreeGrafter"/>
</dbReference>
<dbReference type="PANTHER" id="PTHR12815:SF23">
    <property type="entry name" value="OUTER MEMBRANE PROTEIN ASSEMBLY FACTOR BAMA"/>
    <property type="match status" value="1"/>
</dbReference>
<sequence>MKRIAALILLACFAAKARAFEPFVISGIRVDGLQRIAPGTVFSYLPVDKGETLTAERAKETIKALFATGFFSDIALDRQGDVLVVQVVERPTIAKIDIRGNKDIKTGELMSGLKQIGLSEGDTFDRLALDRVQQELTHQYYNRGKYNVSITPHVTRLDRNRVAIDIDIREGKAARIQQINLVGNHVYSSKRIRGDWESGTPSWNSWYTNNDQYSREKLSGDLNRLQNYYLDRGYANFQIDSAQVTISPNKENMYITANMIEGHLYKVSGIKLLGKLVLPEDALMRLVLLKPGDTFSRAKAEYTSKAITALLANVGYAFAKVTPVPKLDKENHTVELTFFIEPGQRVYVRRIVFEGNTSTEDLVLRREMRQFEGGWYSQAAIDRSKIRLERLGFFSKVTIKNERVPGSTDQVDLKVKVKEEPSGALQFGLGYAQITGMIGSVSVSQRNFMGTGKQISAQIQESSYLKSYVFSYLDPYFTQSGISLGYNFSYTVLNQGQANIASYLYNTKAFSTYIGIPISETDTINLGLGLSSNVINTYPGLTPQSLINYQNQVGHKTIHSWTSTISYAHDTRNRYFTPSRGGLQYVSAEVAMPGSTVEYYKLFAQSSNYFPLPKHFVLGLNGSVGYGSTYGKDSNLAFPFWQNYYAGGVTDVRGFQLNTLGPKEIVPGYSIAQPIGGSFKVRGAANLFLPLPFLRDSNTARVAVFYDMGNVFSTYSQFHWGGLASSVGIGLQWRAPIGPIDISYAIPIPTVLQKLHSSRTCSSPSVRRSDPERACQGMRLPVTVLTSWPSVSG</sequence>
<dbReference type="Pfam" id="PF07244">
    <property type="entry name" value="POTRA"/>
    <property type="match status" value="4"/>
</dbReference>
<protein>
    <submittedName>
        <fullName evidence="9">Outer membrane protein assembly complex, YaeT protein</fullName>
    </submittedName>
</protein>
<evidence type="ECO:0000256" key="3">
    <source>
        <dbReference type="ARBA" id="ARBA00022692"/>
    </source>
</evidence>
<evidence type="ECO:0000256" key="2">
    <source>
        <dbReference type="ARBA" id="ARBA00022452"/>
    </source>
</evidence>
<dbReference type="PROSITE" id="PS51779">
    <property type="entry name" value="POTRA"/>
    <property type="match status" value="4"/>
</dbReference>
<keyword evidence="4" id="KW-0732">Signal</keyword>
<reference evidence="9" key="2">
    <citation type="journal article" date="2014" name="ISME J.">
        <title>Microbial stratification in low pH oxic and suboxic macroscopic growths along an acid mine drainage.</title>
        <authorList>
            <person name="Mendez-Garcia C."/>
            <person name="Mesa V."/>
            <person name="Sprenger R.R."/>
            <person name="Richter M."/>
            <person name="Diez M.S."/>
            <person name="Solano J."/>
            <person name="Bargiela R."/>
            <person name="Golyshina O.V."/>
            <person name="Manteca A."/>
            <person name="Ramos J.L."/>
            <person name="Gallego J.R."/>
            <person name="Llorente I."/>
            <person name="Martins Dos Santos V.A."/>
            <person name="Jensen O.N."/>
            <person name="Pelaez A.I."/>
            <person name="Sanchez J."/>
            <person name="Ferrer M."/>
        </authorList>
    </citation>
    <scope>NUCLEOTIDE SEQUENCE</scope>
</reference>
<dbReference type="Pfam" id="PF01103">
    <property type="entry name" value="Omp85"/>
    <property type="match status" value="1"/>
</dbReference>
<accession>T1AWA8</accession>
<dbReference type="GO" id="GO:0051205">
    <property type="term" value="P:protein insertion into membrane"/>
    <property type="evidence" value="ECO:0007669"/>
    <property type="project" value="TreeGrafter"/>
</dbReference>
<evidence type="ECO:0000256" key="4">
    <source>
        <dbReference type="ARBA" id="ARBA00022729"/>
    </source>
</evidence>
<reference evidence="9" key="1">
    <citation type="submission" date="2013-08" db="EMBL/GenBank/DDBJ databases">
        <authorList>
            <person name="Mendez C."/>
            <person name="Richter M."/>
            <person name="Ferrer M."/>
            <person name="Sanchez J."/>
        </authorList>
    </citation>
    <scope>NUCLEOTIDE SEQUENCE</scope>
</reference>
<keyword evidence="7" id="KW-0998">Cell outer membrane</keyword>
<dbReference type="Gene3D" id="2.40.160.50">
    <property type="entry name" value="membrane protein fhac: a member of the omp85/tpsb transporter family"/>
    <property type="match status" value="1"/>
</dbReference>
<dbReference type="HAMAP" id="MF_01430">
    <property type="entry name" value="OM_assembly_BamA"/>
    <property type="match status" value="1"/>
</dbReference>
<dbReference type="EMBL" id="AUZZ01001278">
    <property type="protein sequence ID" value="EQD64916.1"/>
    <property type="molecule type" value="Genomic_DNA"/>
</dbReference>
<dbReference type="Gene3D" id="3.10.20.310">
    <property type="entry name" value="membrane protein fhac"/>
    <property type="match status" value="5"/>
</dbReference>
<dbReference type="InterPro" id="IPR000184">
    <property type="entry name" value="Bac_surfAg_D15"/>
</dbReference>
<feature type="domain" description="POTRA" evidence="8">
    <location>
        <begin position="346"/>
        <end position="420"/>
    </location>
</feature>
<dbReference type="GO" id="GO:0043165">
    <property type="term" value="P:Gram-negative-bacterium-type cell outer membrane assembly"/>
    <property type="evidence" value="ECO:0007669"/>
    <property type="project" value="TreeGrafter"/>
</dbReference>
<comment type="caution">
    <text evidence="9">The sequence shown here is derived from an EMBL/GenBank/DDBJ whole genome shotgun (WGS) entry which is preliminary data.</text>
</comment>
<organism evidence="9">
    <name type="scientific">mine drainage metagenome</name>
    <dbReference type="NCBI Taxonomy" id="410659"/>
    <lineage>
        <taxon>unclassified sequences</taxon>
        <taxon>metagenomes</taxon>
        <taxon>ecological metagenomes</taxon>
    </lineage>
</organism>
<evidence type="ECO:0000256" key="6">
    <source>
        <dbReference type="ARBA" id="ARBA00023136"/>
    </source>
</evidence>
<dbReference type="InterPro" id="IPR010827">
    <property type="entry name" value="BamA/TamA_POTRA"/>
</dbReference>
<evidence type="ECO:0000256" key="7">
    <source>
        <dbReference type="ARBA" id="ARBA00023237"/>
    </source>
</evidence>
<keyword evidence="6" id="KW-0472">Membrane</keyword>
<dbReference type="InterPro" id="IPR023707">
    <property type="entry name" value="OM_assembly_BamA"/>
</dbReference>